<protein>
    <submittedName>
        <fullName evidence="1">Uncharacterized protein</fullName>
    </submittedName>
</protein>
<dbReference type="EMBL" id="MCFK01005583">
    <property type="protein sequence ID" value="RKF59940.1"/>
    <property type="molecule type" value="Genomic_DNA"/>
</dbReference>
<name>A0A420HR80_9PEZI</name>
<reference evidence="1 2" key="1">
    <citation type="journal article" date="2018" name="BMC Genomics">
        <title>Comparative genome analyses reveal sequence features reflecting distinct modes of host-adaptation between dicot and monocot powdery mildew.</title>
        <authorList>
            <person name="Wu Y."/>
            <person name="Ma X."/>
            <person name="Pan Z."/>
            <person name="Kale S.D."/>
            <person name="Song Y."/>
            <person name="King H."/>
            <person name="Zhang Q."/>
            <person name="Presley C."/>
            <person name="Deng X."/>
            <person name="Wei C.I."/>
            <person name="Xiao S."/>
        </authorList>
    </citation>
    <scope>NUCLEOTIDE SEQUENCE [LARGE SCALE GENOMIC DNA]</scope>
    <source>
        <strain evidence="1">UMSG2</strain>
    </source>
</reference>
<accession>A0A420HR80</accession>
<proteinExistence type="predicted"/>
<dbReference type="AlphaFoldDB" id="A0A420HR80"/>
<evidence type="ECO:0000313" key="2">
    <source>
        <dbReference type="Proteomes" id="UP000286134"/>
    </source>
</evidence>
<dbReference type="Proteomes" id="UP000286134">
    <property type="component" value="Unassembled WGS sequence"/>
</dbReference>
<comment type="caution">
    <text evidence="1">The sequence shown here is derived from an EMBL/GenBank/DDBJ whole genome shotgun (WGS) entry which is preliminary data.</text>
</comment>
<evidence type="ECO:0000313" key="1">
    <source>
        <dbReference type="EMBL" id="RKF59940.1"/>
    </source>
</evidence>
<organism evidence="1 2">
    <name type="scientific">Erysiphe neolycopersici</name>
    <dbReference type="NCBI Taxonomy" id="212602"/>
    <lineage>
        <taxon>Eukaryota</taxon>
        <taxon>Fungi</taxon>
        <taxon>Dikarya</taxon>
        <taxon>Ascomycota</taxon>
        <taxon>Pezizomycotina</taxon>
        <taxon>Leotiomycetes</taxon>
        <taxon>Erysiphales</taxon>
        <taxon>Erysiphaceae</taxon>
        <taxon>Erysiphe</taxon>
    </lineage>
</organism>
<keyword evidence="2" id="KW-1185">Reference proteome</keyword>
<sequence>MSAVLAGAKGSVARASYGGEWTSSKPSAKESSHKFFVMKSL</sequence>
<gene>
    <name evidence="1" type="ORF">OnM2_055067</name>
</gene>